<dbReference type="PANTHER" id="PTHR40079">
    <property type="entry name" value="MANNAN ENDO-1,4-BETA-MANNOSIDASE E-RELATED"/>
    <property type="match status" value="1"/>
</dbReference>
<dbReference type="GO" id="GO:0016985">
    <property type="term" value="F:mannan endo-1,4-beta-mannosidase activity"/>
    <property type="evidence" value="ECO:0007669"/>
    <property type="project" value="InterPro"/>
</dbReference>
<dbReference type="PANTHER" id="PTHR40079:SF6">
    <property type="entry name" value="GH26 DOMAIN-CONTAINING PROTEIN"/>
    <property type="match status" value="1"/>
</dbReference>
<dbReference type="SUPFAM" id="SSF51445">
    <property type="entry name" value="(Trans)glycosidases"/>
    <property type="match status" value="1"/>
</dbReference>
<dbReference type="Proteomes" id="UP000182486">
    <property type="component" value="Unassembled WGS sequence"/>
</dbReference>
<feature type="compositionally biased region" description="Low complexity" evidence="5">
    <location>
        <begin position="43"/>
        <end position="55"/>
    </location>
</feature>
<keyword evidence="2 4" id="KW-0378">Hydrolase</keyword>
<dbReference type="InterPro" id="IPR022790">
    <property type="entry name" value="GH26_dom"/>
</dbReference>
<feature type="domain" description="GH26" evidence="6">
    <location>
        <begin position="76"/>
        <end position="370"/>
    </location>
</feature>
<organism evidence="7 8">
    <name type="scientific">Couchioplanes caeruleus subsp. caeruleus</name>
    <dbReference type="NCBI Taxonomy" id="56427"/>
    <lineage>
        <taxon>Bacteria</taxon>
        <taxon>Bacillati</taxon>
        <taxon>Actinomycetota</taxon>
        <taxon>Actinomycetes</taxon>
        <taxon>Micromonosporales</taxon>
        <taxon>Micromonosporaceae</taxon>
        <taxon>Couchioplanes</taxon>
    </lineage>
</organism>
<reference evidence="7 8" key="1">
    <citation type="submission" date="2016-09" db="EMBL/GenBank/DDBJ databases">
        <title>Couchioplanes caeruleus draft genome sequence.</title>
        <authorList>
            <person name="Sheehan J."/>
            <person name="Caffrey P."/>
        </authorList>
    </citation>
    <scope>NUCLEOTIDE SEQUENCE [LARGE SCALE GENOMIC DNA]</scope>
    <source>
        <strain evidence="7 8">DSM 43634</strain>
    </source>
</reference>
<dbReference type="PROSITE" id="PS51764">
    <property type="entry name" value="GH26"/>
    <property type="match status" value="1"/>
</dbReference>
<dbReference type="InterPro" id="IPR000805">
    <property type="entry name" value="Glyco_hydro_26"/>
</dbReference>
<comment type="similarity">
    <text evidence="1 4">Belongs to the glycosyl hydrolase 26 family.</text>
</comment>
<evidence type="ECO:0000256" key="4">
    <source>
        <dbReference type="PROSITE-ProRule" id="PRU01100"/>
    </source>
</evidence>
<dbReference type="RefSeq" id="WP_084556644.1">
    <property type="nucleotide sequence ID" value="NZ_MEIA01000235.1"/>
</dbReference>
<feature type="region of interest" description="Disordered" evidence="5">
    <location>
        <begin position="40"/>
        <end position="71"/>
    </location>
</feature>
<name>A0A1K0FH48_9ACTN</name>
<proteinExistence type="inferred from homology"/>
<sequence>MAEERWSGRRSTVAAALATLVVLTGLAVGVATAGRGPIPPGAAPASRAPASATPGAAPPTPGGATTAPGAGVRDFRSARQLLALPRTDGSWPGANGLSGVNGDPRFDTAHVTSFCTARGRPCRITQTYTDRTSWESMTRGTGWTFELLADFDGMLVISQGLVPKGASKDLKSCARGEHDADWRAFGTLMRHHGRGDSVVRLGWEFNERTSPWLARDPKTWIACYRRAADNIRATNPDVLLDWTINAHSTPAGVCGGLSTNCYPGDAYVDIIGIDNYDHYPWSPDKAAFDRTAAAPEGLTWLYNFARAHGKPFSVGEWGVVPTADAGRENPDFIAWMHEWFAAHASHLAYEAYFSDCGAGGVQSSLFRTDAACRRNPGSAARYAVLFGT</sequence>
<dbReference type="Gene3D" id="3.20.20.80">
    <property type="entry name" value="Glycosidases"/>
    <property type="match status" value="1"/>
</dbReference>
<feature type="active site" description="Proton donor" evidence="4">
    <location>
        <position position="204"/>
    </location>
</feature>
<evidence type="ECO:0000313" key="7">
    <source>
        <dbReference type="EMBL" id="OJF12167.1"/>
    </source>
</evidence>
<gene>
    <name evidence="7" type="ORF">BG844_22185</name>
</gene>
<dbReference type="EMBL" id="MEIA01000235">
    <property type="protein sequence ID" value="OJF12167.1"/>
    <property type="molecule type" value="Genomic_DNA"/>
</dbReference>
<comment type="caution">
    <text evidence="7">The sequence shown here is derived from an EMBL/GenBank/DDBJ whole genome shotgun (WGS) entry which is preliminary data.</text>
</comment>
<accession>A0A1K0FH48</accession>
<keyword evidence="3 4" id="KW-0326">Glycosidase</keyword>
<dbReference type="GO" id="GO:0006080">
    <property type="term" value="P:substituted mannan metabolic process"/>
    <property type="evidence" value="ECO:0007669"/>
    <property type="project" value="InterPro"/>
</dbReference>
<feature type="active site" description="Nucleophile" evidence="4">
    <location>
        <position position="316"/>
    </location>
</feature>
<evidence type="ECO:0000256" key="1">
    <source>
        <dbReference type="ARBA" id="ARBA00007754"/>
    </source>
</evidence>
<evidence type="ECO:0000259" key="6">
    <source>
        <dbReference type="PROSITE" id="PS51764"/>
    </source>
</evidence>
<dbReference type="AlphaFoldDB" id="A0A1K0FH48"/>
<evidence type="ECO:0000256" key="2">
    <source>
        <dbReference type="ARBA" id="ARBA00022801"/>
    </source>
</evidence>
<evidence type="ECO:0000313" key="8">
    <source>
        <dbReference type="Proteomes" id="UP000182486"/>
    </source>
</evidence>
<feature type="compositionally biased region" description="Low complexity" evidence="5">
    <location>
        <begin position="62"/>
        <end position="71"/>
    </location>
</feature>
<protein>
    <recommendedName>
        <fullName evidence="6">GH26 domain-containing protein</fullName>
    </recommendedName>
</protein>
<evidence type="ECO:0000256" key="3">
    <source>
        <dbReference type="ARBA" id="ARBA00023295"/>
    </source>
</evidence>
<evidence type="ECO:0000256" key="5">
    <source>
        <dbReference type="SAM" id="MobiDB-lite"/>
    </source>
</evidence>
<dbReference type="InterPro" id="IPR017853">
    <property type="entry name" value="GH"/>
</dbReference>
<keyword evidence="8" id="KW-1185">Reference proteome</keyword>